<comment type="similarity">
    <text evidence="4">Belongs to the arginase family.</text>
</comment>
<name>A0A8J4DQS8_9ACTN</name>
<feature type="region of interest" description="Disordered" evidence="5">
    <location>
        <begin position="705"/>
        <end position="917"/>
    </location>
</feature>
<feature type="compositionally biased region" description="Low complexity" evidence="5">
    <location>
        <begin position="551"/>
        <end position="614"/>
    </location>
</feature>
<feature type="compositionally biased region" description="Basic and acidic residues" evidence="5">
    <location>
        <begin position="641"/>
        <end position="653"/>
    </location>
</feature>
<dbReference type="Pfam" id="PF00491">
    <property type="entry name" value="Arginase"/>
    <property type="match status" value="1"/>
</dbReference>
<dbReference type="GO" id="GO:0030145">
    <property type="term" value="F:manganese ion binding"/>
    <property type="evidence" value="ECO:0007669"/>
    <property type="project" value="TreeGrafter"/>
</dbReference>
<feature type="compositionally biased region" description="Acidic residues" evidence="5">
    <location>
        <begin position="906"/>
        <end position="917"/>
    </location>
</feature>
<keyword evidence="3" id="KW-0464">Manganese</keyword>
<sequence>MRQIAILDAPTNLGLRPPTPTSVPGCSKAPGALRDQRLAERLAARDAGCLTPPRYDPGDWRPGDGVAHAEEIARYSVRLADRINEMLDAGEFPVVLGGDCSVLLGAGVALGRRQGRHGLVFVDGHSDFRHPGNASYVGAAAGEDLALVTGRGQADLTGIEGRRPYFRDVDVVVLGIRPGDEYRMELQAAGIAHRAVPELRSDGAARSAQWARNELADCDGYWVHIDVDVLDPAVMPAVDAPDPGGIAYAELELLIAGLVATPRCLGMELTVFDPDYDPEGEYAAEIVDMIVAGLSPVRAGAADPVGRRPRVPVARSAARSGFAAFAPAVVPVGAASTDPSAPDQSAAGPNEPVGVDEAYDEDESASGDAPEVLDVADALSVVDRAAVNDAAVGDVAVGAAVVDGAAPEGAAVEGGAAGGGDAATVGDEGAAGAVSGAGAWEWADARVDAGAEVAAGGDGAVAGGDGAMAGADGAVASGDGVFAGADGVVVEGAAVGGLSGSAGDVAAGTADDEAGVSVDEVGAPVGEGSPLSSVWLQPWDDAEVESDIADSADAARRGSSAEGAPSDGVSAASVSADGVSTERASTGGVSTGRVSAGGVSSGGAAADGSSSGRVHGPERDGATGAAERAVDGSDSVAGGSDRLDGSDRTDGPGRADGAGRAVGKAGRRAPLGAIPAAREPEEDGPTLTGPASVTELSFAIRAAGVPRQLGVVGRPADDAPEDPQERRARLRRQARRAADSRFESVQAPPGNSPASDQPDAEPAGRTPQAGLPREIPPLEGLRGGAPRADGPRRVPPLDLGPGRLRRRPDPLEALAARDAAIGPGRLRRRDDEQDADGPGRLRRNPAADAADGPGRLRRNPAAGPPDGTAPVPPADPVGELLAGGRRDPAEGFGLTGLRRAPRPEPEPGEEPNEPEPA</sequence>
<proteinExistence type="inferred from homology"/>
<protein>
    <recommendedName>
        <fullName evidence="8">Arginase</fullName>
    </recommendedName>
</protein>
<evidence type="ECO:0000313" key="7">
    <source>
        <dbReference type="Proteomes" id="UP000619260"/>
    </source>
</evidence>
<dbReference type="CDD" id="cd09999">
    <property type="entry name" value="Arginase-like_1"/>
    <property type="match status" value="1"/>
</dbReference>
<evidence type="ECO:0000256" key="2">
    <source>
        <dbReference type="ARBA" id="ARBA00022801"/>
    </source>
</evidence>
<dbReference type="PROSITE" id="PS51409">
    <property type="entry name" value="ARGINASE_2"/>
    <property type="match status" value="1"/>
</dbReference>
<feature type="region of interest" description="Disordered" evidence="5">
    <location>
        <begin position="334"/>
        <end position="367"/>
    </location>
</feature>
<keyword evidence="2" id="KW-0378">Hydrolase</keyword>
<feature type="region of interest" description="Disordered" evidence="5">
    <location>
        <begin position="551"/>
        <end position="692"/>
    </location>
</feature>
<dbReference type="Gene3D" id="3.40.800.10">
    <property type="entry name" value="Ureohydrolase domain"/>
    <property type="match status" value="1"/>
</dbReference>
<organism evidence="6 7">
    <name type="scientific">Virgisporangium aliadipatigenens</name>
    <dbReference type="NCBI Taxonomy" id="741659"/>
    <lineage>
        <taxon>Bacteria</taxon>
        <taxon>Bacillati</taxon>
        <taxon>Actinomycetota</taxon>
        <taxon>Actinomycetes</taxon>
        <taxon>Micromonosporales</taxon>
        <taxon>Micromonosporaceae</taxon>
        <taxon>Virgisporangium</taxon>
    </lineage>
</organism>
<evidence type="ECO:0000256" key="5">
    <source>
        <dbReference type="SAM" id="MobiDB-lite"/>
    </source>
</evidence>
<dbReference type="GO" id="GO:0004053">
    <property type="term" value="F:arginase activity"/>
    <property type="evidence" value="ECO:0007669"/>
    <property type="project" value="TreeGrafter"/>
</dbReference>
<evidence type="ECO:0000256" key="3">
    <source>
        <dbReference type="ARBA" id="ARBA00023211"/>
    </source>
</evidence>
<accession>A0A8J4DQS8</accession>
<dbReference type="SUPFAM" id="SSF52768">
    <property type="entry name" value="Arginase/deacetylase"/>
    <property type="match status" value="1"/>
</dbReference>
<dbReference type="InterPro" id="IPR006035">
    <property type="entry name" value="Ureohydrolase"/>
</dbReference>
<dbReference type="EMBL" id="BOPF01000008">
    <property type="protein sequence ID" value="GIJ45642.1"/>
    <property type="molecule type" value="Genomic_DNA"/>
</dbReference>
<gene>
    <name evidence="6" type="ORF">Val02_25280</name>
</gene>
<dbReference type="PRINTS" id="PR00116">
    <property type="entry name" value="ARGINASE"/>
</dbReference>
<dbReference type="PANTHER" id="PTHR43782:SF3">
    <property type="entry name" value="ARGINASE"/>
    <property type="match status" value="1"/>
</dbReference>
<reference evidence="6" key="1">
    <citation type="submission" date="2021-01" db="EMBL/GenBank/DDBJ databases">
        <title>Whole genome shotgun sequence of Virgisporangium aliadipatigenens NBRC 105644.</title>
        <authorList>
            <person name="Komaki H."/>
            <person name="Tamura T."/>
        </authorList>
    </citation>
    <scope>NUCLEOTIDE SEQUENCE</scope>
    <source>
        <strain evidence="6">NBRC 105644</strain>
    </source>
</reference>
<comment type="caution">
    <text evidence="6">The sequence shown here is derived from an EMBL/GenBank/DDBJ whole genome shotgun (WGS) entry which is preliminary data.</text>
</comment>
<dbReference type="Proteomes" id="UP000619260">
    <property type="component" value="Unassembled WGS sequence"/>
</dbReference>
<dbReference type="AlphaFoldDB" id="A0A8J4DQS8"/>
<evidence type="ECO:0000313" key="6">
    <source>
        <dbReference type="EMBL" id="GIJ45642.1"/>
    </source>
</evidence>
<evidence type="ECO:0000256" key="1">
    <source>
        <dbReference type="ARBA" id="ARBA00022723"/>
    </source>
</evidence>
<keyword evidence="1" id="KW-0479">Metal-binding</keyword>
<keyword evidence="7" id="KW-1185">Reference proteome</keyword>
<dbReference type="PANTHER" id="PTHR43782">
    <property type="entry name" value="ARGINASE"/>
    <property type="match status" value="1"/>
</dbReference>
<evidence type="ECO:0008006" key="8">
    <source>
        <dbReference type="Google" id="ProtNLM"/>
    </source>
</evidence>
<dbReference type="GO" id="GO:0005737">
    <property type="term" value="C:cytoplasm"/>
    <property type="evidence" value="ECO:0007669"/>
    <property type="project" value="TreeGrafter"/>
</dbReference>
<evidence type="ECO:0000256" key="4">
    <source>
        <dbReference type="PROSITE-ProRule" id="PRU00742"/>
    </source>
</evidence>
<dbReference type="InterPro" id="IPR023696">
    <property type="entry name" value="Ureohydrolase_dom_sf"/>
</dbReference>